<feature type="binding site" evidence="1">
    <location>
        <position position="92"/>
    </location>
    <ligand>
        <name>Mg(2+)</name>
        <dbReference type="ChEBI" id="CHEBI:18420"/>
        <label>1</label>
        <note>catalytic</note>
    </ligand>
</feature>
<dbReference type="Gene3D" id="3.30.540.10">
    <property type="entry name" value="Fructose-1,6-Bisphosphatase, subunit A, domain 1"/>
    <property type="match status" value="1"/>
</dbReference>
<dbReference type="GO" id="GO:0006020">
    <property type="term" value="P:inositol metabolic process"/>
    <property type="evidence" value="ECO:0007669"/>
    <property type="project" value="TreeGrafter"/>
</dbReference>
<keyword evidence="3" id="KW-1185">Reference proteome</keyword>
<organism evidence="2 3">
    <name type="scientific">Spirosoma linguale (strain ATCC 33905 / DSM 74 / LMG 10896 / Claus 1)</name>
    <dbReference type="NCBI Taxonomy" id="504472"/>
    <lineage>
        <taxon>Bacteria</taxon>
        <taxon>Pseudomonadati</taxon>
        <taxon>Bacteroidota</taxon>
        <taxon>Cytophagia</taxon>
        <taxon>Cytophagales</taxon>
        <taxon>Cytophagaceae</taxon>
        <taxon>Spirosoma</taxon>
    </lineage>
</organism>
<name>D2QC16_SPILD</name>
<dbReference type="HOGENOM" id="CLU_044118_0_2_10"/>
<dbReference type="GO" id="GO:0046872">
    <property type="term" value="F:metal ion binding"/>
    <property type="evidence" value="ECO:0007669"/>
    <property type="project" value="UniProtKB-KW"/>
</dbReference>
<dbReference type="Proteomes" id="UP000002028">
    <property type="component" value="Chromosome"/>
</dbReference>
<protein>
    <submittedName>
        <fullName evidence="2">Inositol monophosphatase</fullName>
    </submittedName>
</protein>
<reference evidence="2 3" key="1">
    <citation type="journal article" date="2010" name="Stand. Genomic Sci.">
        <title>Complete genome sequence of Spirosoma linguale type strain (1).</title>
        <authorList>
            <person name="Lail K."/>
            <person name="Sikorski J."/>
            <person name="Saunders E."/>
            <person name="Lapidus A."/>
            <person name="Glavina Del Rio T."/>
            <person name="Copeland A."/>
            <person name="Tice H."/>
            <person name="Cheng J.-F."/>
            <person name="Lucas S."/>
            <person name="Nolan M."/>
            <person name="Bruce D."/>
            <person name="Goodwin L."/>
            <person name="Pitluck S."/>
            <person name="Ivanova N."/>
            <person name="Mavromatis K."/>
            <person name="Ovchinnikova G."/>
            <person name="Pati A."/>
            <person name="Chen A."/>
            <person name="Palaniappan K."/>
            <person name="Land M."/>
            <person name="Hauser L."/>
            <person name="Chang Y.-J."/>
            <person name="Jeffries C.D."/>
            <person name="Chain P."/>
            <person name="Brettin T."/>
            <person name="Detter J.C."/>
            <person name="Schuetze A."/>
            <person name="Rohde M."/>
            <person name="Tindall B.J."/>
            <person name="Goeker M."/>
            <person name="Bristow J."/>
            <person name="Eisen J.A."/>
            <person name="Markowitz V."/>
            <person name="Hugenholtz P."/>
            <person name="Kyrpides N.C."/>
            <person name="Klenk H.-P."/>
            <person name="Chen F."/>
        </authorList>
    </citation>
    <scope>NUCLEOTIDE SEQUENCE [LARGE SCALE GENOMIC DNA]</scope>
    <source>
        <strain evidence="3">ATCC 33905 / DSM 74 / LMG 10896 / Claus 1</strain>
    </source>
</reference>
<comment type="cofactor">
    <cofactor evidence="1">
        <name>Mg(2+)</name>
        <dbReference type="ChEBI" id="CHEBI:18420"/>
    </cofactor>
</comment>
<evidence type="ECO:0000313" key="3">
    <source>
        <dbReference type="Proteomes" id="UP000002028"/>
    </source>
</evidence>
<dbReference type="Gene3D" id="3.40.190.80">
    <property type="match status" value="1"/>
</dbReference>
<keyword evidence="1" id="KW-0460">Magnesium</keyword>
<evidence type="ECO:0000313" key="2">
    <source>
        <dbReference type="EMBL" id="ADB39751.1"/>
    </source>
</evidence>
<sequence>MRTDIDYQRIIEKVRDVGTLFLPDFRKKAIPQTPDSFMADLESIEKRSLNALQDRINPIASGIAWIDDNEFDGESQRTPAPITQYWLCDTMDGAVQYIQHLAGWTINLVLIQQGRPHFAVVYDPLQDELFWALEGQGAYLGQTKLELNRKTDPLHMLAVWEYGHQLKTDAHWQTKSEKAFSALLGAFGVVRNYGPHGLQLAYVGAGRIDLFLQVDLDTHNWLAGLLIAQEAGALIFSSDGKPWTWGTPSLLVGTPPAVNTFLTSTNPQL</sequence>
<dbReference type="STRING" id="504472.Slin_3755"/>
<dbReference type="PANTHER" id="PTHR20854">
    <property type="entry name" value="INOSITOL MONOPHOSPHATASE"/>
    <property type="match status" value="1"/>
</dbReference>
<dbReference type="CDD" id="cd01637">
    <property type="entry name" value="IMPase_like"/>
    <property type="match status" value="1"/>
</dbReference>
<dbReference type="EMBL" id="CP001769">
    <property type="protein sequence ID" value="ADB39751.1"/>
    <property type="molecule type" value="Genomic_DNA"/>
</dbReference>
<accession>D2QC16</accession>
<dbReference type="InterPro" id="IPR000760">
    <property type="entry name" value="Inositol_monophosphatase-like"/>
</dbReference>
<dbReference type="PANTHER" id="PTHR20854:SF4">
    <property type="entry name" value="INOSITOL-1-MONOPHOSPHATASE-RELATED"/>
    <property type="match status" value="1"/>
</dbReference>
<dbReference type="PRINTS" id="PR00377">
    <property type="entry name" value="IMPHPHTASES"/>
</dbReference>
<feature type="binding site" evidence="1">
    <location>
        <position position="89"/>
    </location>
    <ligand>
        <name>Mg(2+)</name>
        <dbReference type="ChEBI" id="CHEBI:18420"/>
        <label>1</label>
        <note>catalytic</note>
    </ligand>
</feature>
<evidence type="ECO:0000256" key="1">
    <source>
        <dbReference type="PIRSR" id="PIRSR600760-2"/>
    </source>
</evidence>
<proteinExistence type="predicted"/>
<keyword evidence="1" id="KW-0479">Metal-binding</keyword>
<dbReference type="AlphaFoldDB" id="D2QC16"/>
<dbReference type="Pfam" id="PF00459">
    <property type="entry name" value="Inositol_P"/>
    <property type="match status" value="1"/>
</dbReference>
<dbReference type="GO" id="GO:0007165">
    <property type="term" value="P:signal transduction"/>
    <property type="evidence" value="ECO:0007669"/>
    <property type="project" value="TreeGrafter"/>
</dbReference>
<dbReference type="RefSeq" id="WP_012928266.1">
    <property type="nucleotide sequence ID" value="NC_013730.1"/>
</dbReference>
<dbReference type="eggNOG" id="COG0483">
    <property type="taxonomic scope" value="Bacteria"/>
</dbReference>
<dbReference type="GO" id="GO:0008934">
    <property type="term" value="F:inositol monophosphate 1-phosphatase activity"/>
    <property type="evidence" value="ECO:0007669"/>
    <property type="project" value="TreeGrafter"/>
</dbReference>
<dbReference type="KEGG" id="sli:Slin_3755"/>
<gene>
    <name evidence="2" type="ordered locus">Slin_3755</name>
</gene>
<dbReference type="SUPFAM" id="SSF56655">
    <property type="entry name" value="Carbohydrate phosphatase"/>
    <property type="match status" value="1"/>
</dbReference>